<proteinExistence type="predicted"/>
<reference evidence="2 3" key="1">
    <citation type="submission" date="2019-01" db="EMBL/GenBank/DDBJ databases">
        <title>Sinorhodobacter populi sp. nov. isolated from the symptomatic bark tissue of Populus euramericana canker.</title>
        <authorList>
            <person name="Xu G."/>
        </authorList>
    </citation>
    <scope>NUCLEOTIDE SEQUENCE [LARGE SCALE GENOMIC DNA]</scope>
    <source>
        <strain evidence="2 3">2D-5</strain>
    </source>
</reference>
<evidence type="ECO:0000313" key="2">
    <source>
        <dbReference type="EMBL" id="RWR14362.1"/>
    </source>
</evidence>
<dbReference type="AlphaFoldDB" id="A0A443J1Q5"/>
<protein>
    <submittedName>
        <fullName evidence="2">NYN domain-containing protein</fullName>
    </submittedName>
</protein>
<evidence type="ECO:0000313" key="3">
    <source>
        <dbReference type="Proteomes" id="UP000285710"/>
    </source>
</evidence>
<evidence type="ECO:0000259" key="1">
    <source>
        <dbReference type="Pfam" id="PF01936"/>
    </source>
</evidence>
<dbReference type="Pfam" id="PF01936">
    <property type="entry name" value="NYN"/>
    <property type="match status" value="1"/>
</dbReference>
<dbReference type="Gene3D" id="3.40.50.1010">
    <property type="entry name" value="5'-nuclease"/>
    <property type="match status" value="1"/>
</dbReference>
<dbReference type="PANTHER" id="PTHR35811">
    <property type="entry name" value="SLR1870 PROTEIN"/>
    <property type="match status" value="1"/>
</dbReference>
<keyword evidence="3" id="KW-1185">Reference proteome</keyword>
<dbReference type="PANTHER" id="PTHR35811:SF1">
    <property type="entry name" value="HTH OST-TYPE DOMAIN-CONTAINING PROTEIN"/>
    <property type="match status" value="1"/>
</dbReference>
<organism evidence="2 3">
    <name type="scientific">Paenirhodobacter populi</name>
    <dbReference type="NCBI Taxonomy" id="2306993"/>
    <lineage>
        <taxon>Bacteria</taxon>
        <taxon>Pseudomonadati</taxon>
        <taxon>Pseudomonadota</taxon>
        <taxon>Alphaproteobacteria</taxon>
        <taxon>Rhodobacterales</taxon>
        <taxon>Rhodobacter group</taxon>
        <taxon>Paenirhodobacter</taxon>
    </lineage>
</organism>
<gene>
    <name evidence="2" type="ORF">D2T33_03910</name>
</gene>
<feature type="domain" description="NYN" evidence="1">
    <location>
        <begin position="14"/>
        <end position="138"/>
    </location>
</feature>
<sequence>MPKTTGQSMTEPTFALLIDGDNIRSSLYPEILKAASHKRLLSVRRVYGNAATANGWLQEAHLRFIHSGTGKNATDLLICIEALDLILGGAVTGIVLATGDGDFCHLAHYLRERRMPFHCIGTENLSQRLRKAAQNYTILPSETPIPAPAHLLPNPHAEMWRALHELIRENDGKIPLNRVNPLMRARIPGLKISETGKSWPQWIEAQNGRFILCGTAQDRYVRAAP</sequence>
<dbReference type="GO" id="GO:0004540">
    <property type="term" value="F:RNA nuclease activity"/>
    <property type="evidence" value="ECO:0007669"/>
    <property type="project" value="InterPro"/>
</dbReference>
<dbReference type="Proteomes" id="UP000285710">
    <property type="component" value="Unassembled WGS sequence"/>
</dbReference>
<reference evidence="2 3" key="2">
    <citation type="submission" date="2019-01" db="EMBL/GenBank/DDBJ databases">
        <authorList>
            <person name="Li Y."/>
        </authorList>
    </citation>
    <scope>NUCLEOTIDE SEQUENCE [LARGE SCALE GENOMIC DNA]</scope>
    <source>
        <strain evidence="2 3">2D-5</strain>
    </source>
</reference>
<accession>A0A443J1Q5</accession>
<name>A0A443J1Q5_9RHOB</name>
<dbReference type="InterPro" id="IPR021139">
    <property type="entry name" value="NYN"/>
</dbReference>
<comment type="caution">
    <text evidence="2">The sequence shown here is derived from an EMBL/GenBank/DDBJ whole genome shotgun (WGS) entry which is preliminary data.</text>
</comment>
<dbReference type="EMBL" id="SAUW01000003">
    <property type="protein sequence ID" value="RWR14362.1"/>
    <property type="molecule type" value="Genomic_DNA"/>
</dbReference>
<dbReference type="CDD" id="cd11297">
    <property type="entry name" value="PIN_LabA-like_N_1"/>
    <property type="match status" value="1"/>
</dbReference>